<dbReference type="Proteomes" id="UP000008311">
    <property type="component" value="Unassembled WGS sequence"/>
</dbReference>
<dbReference type="InParanoid" id="B9TIN0"/>
<accession>B9TIN0</accession>
<reference evidence="2" key="1">
    <citation type="journal article" date="2010" name="Nat. Biotechnol.">
        <title>Draft genome sequence of the oilseed species Ricinus communis.</title>
        <authorList>
            <person name="Chan A.P."/>
            <person name="Crabtree J."/>
            <person name="Zhao Q."/>
            <person name="Lorenzi H."/>
            <person name="Orvis J."/>
            <person name="Puiu D."/>
            <person name="Melake-Berhan A."/>
            <person name="Jones K.M."/>
            <person name="Redman J."/>
            <person name="Chen G."/>
            <person name="Cahoon E.B."/>
            <person name="Gedil M."/>
            <person name="Stanke M."/>
            <person name="Haas B.J."/>
            <person name="Wortman J.R."/>
            <person name="Fraser-Liggett C.M."/>
            <person name="Ravel J."/>
            <person name="Rabinowicz P.D."/>
        </authorList>
    </citation>
    <scope>NUCLEOTIDE SEQUENCE [LARGE SCALE GENOMIC DNA]</scope>
    <source>
        <strain evidence="2">cv. Hale</strain>
    </source>
</reference>
<gene>
    <name evidence="1" type="ORF">RCOM_2060850</name>
</gene>
<protein>
    <submittedName>
        <fullName evidence="1">Uncharacterized protein</fullName>
    </submittedName>
</protein>
<organism evidence="1 2">
    <name type="scientific">Ricinus communis</name>
    <name type="common">Castor bean</name>
    <dbReference type="NCBI Taxonomy" id="3988"/>
    <lineage>
        <taxon>Eukaryota</taxon>
        <taxon>Viridiplantae</taxon>
        <taxon>Streptophyta</taxon>
        <taxon>Embryophyta</taxon>
        <taxon>Tracheophyta</taxon>
        <taxon>Spermatophyta</taxon>
        <taxon>Magnoliopsida</taxon>
        <taxon>eudicotyledons</taxon>
        <taxon>Gunneridae</taxon>
        <taxon>Pentapetalae</taxon>
        <taxon>rosids</taxon>
        <taxon>fabids</taxon>
        <taxon>Malpighiales</taxon>
        <taxon>Euphorbiaceae</taxon>
        <taxon>Acalyphoideae</taxon>
        <taxon>Acalypheae</taxon>
        <taxon>Ricinus</taxon>
    </lineage>
</organism>
<name>B9TIN0_RICCO</name>
<feature type="non-terminal residue" evidence="1">
    <location>
        <position position="1"/>
    </location>
</feature>
<dbReference type="EMBL" id="EQ982743">
    <property type="protein sequence ID" value="EEF24284.1"/>
    <property type="molecule type" value="Genomic_DNA"/>
</dbReference>
<keyword evidence="2" id="KW-1185">Reference proteome</keyword>
<dbReference type="AlphaFoldDB" id="B9TIN0"/>
<sequence>RHAEAVLEQRAVRQPRQQIVVGLEIDESLGLHAIGNVSRRAVHAIAARRAVQFLGGVDRPDRQLEIVFTAATIARFQGYFDRARSAVRGQRLIEEIACFVEIVIIDECCDVAADQIGASIAEQLLDLRIQKADAAVFVEDVNDVRGTVDDEPVQFFRALQAVFHDLMRVFEAAFAHGAVDRREQFFRHERLFQVVVRAEAQGARDVVERRFATDHDDRGANALRAHEFHDVVAGRARHAQIQQQNVVTGNFQFLDGREAAFGALDLEVIELQQALQAVEQARIVIGNQNSRGAARLAFRKIQQRCGGSGCLNVHCMFSTENSASLRRLFRPPRVAPLGKCRANRGARESVSRIACRVCRCGRRSNRRFRRPVFCKYSAQVRNVPSLWWNGLA</sequence>
<evidence type="ECO:0000313" key="2">
    <source>
        <dbReference type="Proteomes" id="UP000008311"/>
    </source>
</evidence>
<evidence type="ECO:0000313" key="1">
    <source>
        <dbReference type="EMBL" id="EEF24284.1"/>
    </source>
</evidence>
<proteinExistence type="predicted"/>